<dbReference type="GO" id="GO:0004797">
    <property type="term" value="F:thymidine kinase activity"/>
    <property type="evidence" value="ECO:0007669"/>
    <property type="project" value="UniProtKB-EC"/>
</dbReference>
<dbReference type="InterPro" id="IPR020633">
    <property type="entry name" value="Thymidine_kinase_CS"/>
</dbReference>
<dbReference type="InterPro" id="IPR027417">
    <property type="entry name" value="P-loop_NTPase"/>
</dbReference>
<keyword evidence="12" id="KW-1185">Reference proteome</keyword>
<dbReference type="EMBL" id="JAJKFW010000025">
    <property type="protein sequence ID" value="MCC9644018.1"/>
    <property type="molecule type" value="Genomic_DNA"/>
</dbReference>
<gene>
    <name evidence="8" type="primary">tdk</name>
    <name evidence="11" type="ORF">LOC71_17175</name>
</gene>
<evidence type="ECO:0000256" key="10">
    <source>
        <dbReference type="RuleBase" id="RU004165"/>
    </source>
</evidence>
<feature type="binding site" evidence="8">
    <location>
        <position position="147"/>
    </location>
    <ligand>
        <name>Zn(2+)</name>
        <dbReference type="ChEBI" id="CHEBI:29105"/>
    </ligand>
</feature>
<dbReference type="Pfam" id="PF00265">
    <property type="entry name" value="TK"/>
    <property type="match status" value="1"/>
</dbReference>
<comment type="caution">
    <text evidence="11">The sequence shown here is derived from an EMBL/GenBank/DDBJ whole genome shotgun (WGS) entry which is preliminary data.</text>
</comment>
<comment type="subunit">
    <text evidence="8">Homotetramer.</text>
</comment>
<keyword evidence="8" id="KW-0963">Cytoplasm</keyword>
<reference evidence="11" key="1">
    <citation type="submission" date="2021-11" db="EMBL/GenBank/DDBJ databases">
        <title>Genome sequence.</title>
        <authorList>
            <person name="Sun Q."/>
        </authorList>
    </citation>
    <scope>NUCLEOTIDE SEQUENCE</scope>
    <source>
        <strain evidence="11">JC740</strain>
    </source>
</reference>
<sequence length="211" mass="24078">MAKLYFYYSTMNAGKSTVLLQSSYNYRERGMNTLILSPEIDTRFGSGKVASRIGIESDSKTFTTADNLFKMVQENARRDPLHCVLVDEAQFLTRKQVRQLSDVCDELDIPVLAYGLRTDFQGNLFEGSENLLAWADTLSELKTICHCGRKATMVLRVGESGQVIRDGEQVQIGGNERYQTVCRRHFKEAIYERTEDDLPLLDSNELRQSER</sequence>
<evidence type="ECO:0000256" key="5">
    <source>
        <dbReference type="ARBA" id="ARBA00022741"/>
    </source>
</evidence>
<evidence type="ECO:0000256" key="8">
    <source>
        <dbReference type="HAMAP-Rule" id="MF_00124"/>
    </source>
</evidence>
<keyword evidence="7 8" id="KW-0067">ATP-binding</keyword>
<dbReference type="SUPFAM" id="SSF52540">
    <property type="entry name" value="P-loop containing nucleoside triphosphate hydrolases"/>
    <property type="match status" value="1"/>
</dbReference>
<feature type="binding site" evidence="8">
    <location>
        <position position="185"/>
    </location>
    <ligand>
        <name>Zn(2+)</name>
        <dbReference type="ChEBI" id="CHEBI:29105"/>
    </ligand>
</feature>
<dbReference type="Gene3D" id="3.40.50.300">
    <property type="entry name" value="P-loop containing nucleotide triphosphate hydrolases"/>
    <property type="match status" value="1"/>
</dbReference>
<evidence type="ECO:0000256" key="9">
    <source>
        <dbReference type="RuleBase" id="RU000544"/>
    </source>
</evidence>
<dbReference type="PROSITE" id="PS00603">
    <property type="entry name" value="TK_CELLULAR_TYPE"/>
    <property type="match status" value="1"/>
</dbReference>
<evidence type="ECO:0000256" key="6">
    <source>
        <dbReference type="ARBA" id="ARBA00022777"/>
    </source>
</evidence>
<dbReference type="Proteomes" id="UP001430306">
    <property type="component" value="Unassembled WGS sequence"/>
</dbReference>
<evidence type="ECO:0000256" key="7">
    <source>
        <dbReference type="ARBA" id="ARBA00022840"/>
    </source>
</evidence>
<evidence type="ECO:0000313" key="11">
    <source>
        <dbReference type="EMBL" id="MCC9644018.1"/>
    </source>
</evidence>
<name>A0ABS8NKD5_9BACT</name>
<comment type="catalytic activity">
    <reaction evidence="8 9">
        <text>thymidine + ATP = dTMP + ADP + H(+)</text>
        <dbReference type="Rhea" id="RHEA:19129"/>
        <dbReference type="ChEBI" id="CHEBI:15378"/>
        <dbReference type="ChEBI" id="CHEBI:17748"/>
        <dbReference type="ChEBI" id="CHEBI:30616"/>
        <dbReference type="ChEBI" id="CHEBI:63528"/>
        <dbReference type="ChEBI" id="CHEBI:456216"/>
        <dbReference type="EC" id="2.7.1.21"/>
    </reaction>
</comment>
<keyword evidence="8" id="KW-0862">Zinc</keyword>
<keyword evidence="3 8" id="KW-0237">DNA synthesis</keyword>
<evidence type="ECO:0000313" key="12">
    <source>
        <dbReference type="Proteomes" id="UP001430306"/>
    </source>
</evidence>
<dbReference type="PIRSF" id="PIRSF035805">
    <property type="entry name" value="TK_cell"/>
    <property type="match status" value="1"/>
</dbReference>
<accession>A0ABS8NKD5</accession>
<feature type="binding site" evidence="8">
    <location>
        <position position="182"/>
    </location>
    <ligand>
        <name>Zn(2+)</name>
        <dbReference type="ChEBI" id="CHEBI:29105"/>
    </ligand>
</feature>
<keyword evidence="5 8" id="KW-0547">Nucleotide-binding</keyword>
<feature type="binding site" evidence="8">
    <location>
        <begin position="9"/>
        <end position="16"/>
    </location>
    <ligand>
        <name>ATP</name>
        <dbReference type="ChEBI" id="CHEBI:30616"/>
    </ligand>
</feature>
<dbReference type="SUPFAM" id="SSF57716">
    <property type="entry name" value="Glucocorticoid receptor-like (DNA-binding domain)"/>
    <property type="match status" value="1"/>
</dbReference>
<feature type="active site" description="Proton acceptor" evidence="8">
    <location>
        <position position="88"/>
    </location>
</feature>
<keyword evidence="4 8" id="KW-0808">Transferase</keyword>
<proteinExistence type="inferred from homology"/>
<dbReference type="RefSeq" id="WP_230275068.1">
    <property type="nucleotide sequence ID" value="NZ_JAJKFW010000025.1"/>
</dbReference>
<feature type="binding site" evidence="8">
    <location>
        <begin position="87"/>
        <end position="90"/>
    </location>
    <ligand>
        <name>ATP</name>
        <dbReference type="ChEBI" id="CHEBI:30616"/>
    </ligand>
</feature>
<dbReference type="Gene3D" id="3.30.60.20">
    <property type="match status" value="1"/>
</dbReference>
<keyword evidence="8" id="KW-0479">Metal-binding</keyword>
<comment type="similarity">
    <text evidence="1 8 10">Belongs to the thymidine kinase family.</text>
</comment>
<dbReference type="PANTHER" id="PTHR11441">
    <property type="entry name" value="THYMIDINE KINASE"/>
    <property type="match status" value="1"/>
</dbReference>
<dbReference type="NCBIfam" id="NF003300">
    <property type="entry name" value="PRK04296.1-5"/>
    <property type="match status" value="1"/>
</dbReference>
<organism evidence="11 12">
    <name type="scientific">Rhodopirellula halodulae</name>
    <dbReference type="NCBI Taxonomy" id="2894198"/>
    <lineage>
        <taxon>Bacteria</taxon>
        <taxon>Pseudomonadati</taxon>
        <taxon>Planctomycetota</taxon>
        <taxon>Planctomycetia</taxon>
        <taxon>Pirellulales</taxon>
        <taxon>Pirellulaceae</taxon>
        <taxon>Rhodopirellula</taxon>
    </lineage>
</organism>
<comment type="subcellular location">
    <subcellularLocation>
        <location evidence="8">Cytoplasm</location>
    </subcellularLocation>
</comment>
<keyword evidence="6 8" id="KW-0418">Kinase</keyword>
<evidence type="ECO:0000256" key="4">
    <source>
        <dbReference type="ARBA" id="ARBA00022679"/>
    </source>
</evidence>
<protein>
    <recommendedName>
        <fullName evidence="2 8">Thymidine kinase</fullName>
        <ecNumber evidence="2 8">2.7.1.21</ecNumber>
    </recommendedName>
</protein>
<dbReference type="HAMAP" id="MF_00124">
    <property type="entry name" value="Thymidine_kinase"/>
    <property type="match status" value="1"/>
</dbReference>
<feature type="binding site" evidence="8">
    <location>
        <position position="145"/>
    </location>
    <ligand>
        <name>Zn(2+)</name>
        <dbReference type="ChEBI" id="CHEBI:29105"/>
    </ligand>
</feature>
<dbReference type="EC" id="2.7.1.21" evidence="2 8"/>
<evidence type="ECO:0000256" key="1">
    <source>
        <dbReference type="ARBA" id="ARBA00007587"/>
    </source>
</evidence>
<evidence type="ECO:0000256" key="3">
    <source>
        <dbReference type="ARBA" id="ARBA00022634"/>
    </source>
</evidence>
<dbReference type="PANTHER" id="PTHR11441:SF0">
    <property type="entry name" value="THYMIDINE KINASE, CYTOSOLIC"/>
    <property type="match status" value="1"/>
</dbReference>
<dbReference type="InterPro" id="IPR001267">
    <property type="entry name" value="Thymidine_kinase"/>
</dbReference>
<evidence type="ECO:0000256" key="2">
    <source>
        <dbReference type="ARBA" id="ARBA00012118"/>
    </source>
</evidence>